<evidence type="ECO:0000313" key="3">
    <source>
        <dbReference type="Proteomes" id="UP001341840"/>
    </source>
</evidence>
<evidence type="ECO:0000313" key="2">
    <source>
        <dbReference type="EMBL" id="MED6121475.1"/>
    </source>
</evidence>
<name>A0ABU6RBS6_9FABA</name>
<feature type="region of interest" description="Disordered" evidence="1">
    <location>
        <begin position="14"/>
        <end position="55"/>
    </location>
</feature>
<dbReference type="EMBL" id="JASCZI010030336">
    <property type="protein sequence ID" value="MED6121475.1"/>
    <property type="molecule type" value="Genomic_DNA"/>
</dbReference>
<feature type="region of interest" description="Disordered" evidence="1">
    <location>
        <begin position="92"/>
        <end position="136"/>
    </location>
</feature>
<organism evidence="2 3">
    <name type="scientific">Stylosanthes scabra</name>
    <dbReference type="NCBI Taxonomy" id="79078"/>
    <lineage>
        <taxon>Eukaryota</taxon>
        <taxon>Viridiplantae</taxon>
        <taxon>Streptophyta</taxon>
        <taxon>Embryophyta</taxon>
        <taxon>Tracheophyta</taxon>
        <taxon>Spermatophyta</taxon>
        <taxon>Magnoliopsida</taxon>
        <taxon>eudicotyledons</taxon>
        <taxon>Gunneridae</taxon>
        <taxon>Pentapetalae</taxon>
        <taxon>rosids</taxon>
        <taxon>fabids</taxon>
        <taxon>Fabales</taxon>
        <taxon>Fabaceae</taxon>
        <taxon>Papilionoideae</taxon>
        <taxon>50 kb inversion clade</taxon>
        <taxon>dalbergioids sensu lato</taxon>
        <taxon>Dalbergieae</taxon>
        <taxon>Pterocarpus clade</taxon>
        <taxon>Stylosanthes</taxon>
    </lineage>
</organism>
<comment type="caution">
    <text evidence="2">The sequence shown here is derived from an EMBL/GenBank/DDBJ whole genome shotgun (WGS) entry which is preliminary data.</text>
</comment>
<keyword evidence="3" id="KW-1185">Reference proteome</keyword>
<evidence type="ECO:0000256" key="1">
    <source>
        <dbReference type="SAM" id="MobiDB-lite"/>
    </source>
</evidence>
<evidence type="ECO:0008006" key="4">
    <source>
        <dbReference type="Google" id="ProtNLM"/>
    </source>
</evidence>
<feature type="compositionally biased region" description="Basic and acidic residues" evidence="1">
    <location>
        <begin position="37"/>
        <end position="55"/>
    </location>
</feature>
<feature type="compositionally biased region" description="Basic residues" evidence="1">
    <location>
        <begin position="23"/>
        <end position="36"/>
    </location>
</feature>
<reference evidence="2 3" key="1">
    <citation type="journal article" date="2023" name="Plants (Basel)">
        <title>Bridging the Gap: Combining Genomics and Transcriptomics Approaches to Understand Stylosanthes scabra, an Orphan Legume from the Brazilian Caatinga.</title>
        <authorList>
            <person name="Ferreira-Neto J.R.C."/>
            <person name="da Silva M.D."/>
            <person name="Binneck E."/>
            <person name="de Melo N.F."/>
            <person name="da Silva R.H."/>
            <person name="de Melo A.L.T.M."/>
            <person name="Pandolfi V."/>
            <person name="Bustamante F.O."/>
            <person name="Brasileiro-Vidal A.C."/>
            <person name="Benko-Iseppon A.M."/>
        </authorList>
    </citation>
    <scope>NUCLEOTIDE SEQUENCE [LARGE SCALE GENOMIC DNA]</scope>
    <source>
        <tissue evidence="2">Leaves</tissue>
    </source>
</reference>
<protein>
    <recommendedName>
        <fullName evidence="4">CCHC-type domain-containing protein</fullName>
    </recommendedName>
</protein>
<proteinExistence type="predicted"/>
<sequence length="136" mass="15071">MYPIPCEPLWEKSQFNRPLAPPVKRKHGCLQKKRRKDKDEGPSGTKKQKDQTKMTRKYREFTCAYCGKKGRTKRSCIHRKKDDAECAAIAAGAAKKGEGSNQNDQSEVGGSEPAAAVAATQVELTQPMSTEEEVTT</sequence>
<gene>
    <name evidence="2" type="ORF">PIB30_030544</name>
</gene>
<dbReference type="Proteomes" id="UP001341840">
    <property type="component" value="Unassembled WGS sequence"/>
</dbReference>
<accession>A0ABU6RBS6</accession>